<evidence type="ECO:0000256" key="1">
    <source>
        <dbReference type="SAM" id="MobiDB-lite"/>
    </source>
</evidence>
<feature type="domain" description="Myb/SANT-like" evidence="2">
    <location>
        <begin position="121"/>
        <end position="213"/>
    </location>
</feature>
<accession>A0A2N9HZ67</accession>
<dbReference type="Pfam" id="PF12776">
    <property type="entry name" value="Myb_DNA-bind_3"/>
    <property type="match status" value="1"/>
</dbReference>
<protein>
    <recommendedName>
        <fullName evidence="2">Myb/SANT-like domain-containing protein</fullName>
    </recommendedName>
</protein>
<organism evidence="3">
    <name type="scientific">Fagus sylvatica</name>
    <name type="common">Beechnut</name>
    <dbReference type="NCBI Taxonomy" id="28930"/>
    <lineage>
        <taxon>Eukaryota</taxon>
        <taxon>Viridiplantae</taxon>
        <taxon>Streptophyta</taxon>
        <taxon>Embryophyta</taxon>
        <taxon>Tracheophyta</taxon>
        <taxon>Spermatophyta</taxon>
        <taxon>Magnoliopsida</taxon>
        <taxon>eudicotyledons</taxon>
        <taxon>Gunneridae</taxon>
        <taxon>Pentapetalae</taxon>
        <taxon>rosids</taxon>
        <taxon>fabids</taxon>
        <taxon>Fagales</taxon>
        <taxon>Fagaceae</taxon>
        <taxon>Fagus</taxon>
    </lineage>
</organism>
<sequence>MNPLYSTSIFFTESSLLPLVSRSPPLCHFSLLPSQPLRHRLPPSVISHNHLNLLINPQLNPLLSQYKWPHNPIVNREKKSSQPNHGQALHLRPKVAVLDAPLSHETQMATELNDAEDQKLWPPQIERLFIDLMVEECIKGNMPEGIFKRSTWNIMVTELNARANRSFNHKQLKTKFNRLRTRHRIFSQLLEHTGMGWNPVTNTVTASEEVWQNVLAATPKAKEFRKKGCEHYDKLGTLFNKTTATGLLAFASTEDPTNTEEERELDEQYRYGGIHVNVDAGSDDEAVQVPPNMGKMKRPTHEEKHKEKKPKKGDKMSDMTLAIREFTEVSRQRLERRVARTSGSCVGESKRKIERFSLDKAIEALSVYKDMPRTAYLKVMKALYKKENRVAFLAMPEDRKIEWMDSIADGSFRDYE</sequence>
<dbReference type="PANTHER" id="PTHR47584:SF14">
    <property type="entry name" value="L10-INTERACTING MYB DOMAIN-CONTAINING PROTEIN-LIKE"/>
    <property type="match status" value="1"/>
</dbReference>
<feature type="region of interest" description="Disordered" evidence="1">
    <location>
        <begin position="284"/>
        <end position="315"/>
    </location>
</feature>
<proteinExistence type="predicted"/>
<dbReference type="PANTHER" id="PTHR47584">
    <property type="match status" value="1"/>
</dbReference>
<gene>
    <name evidence="3" type="ORF">FSB_LOCUS44901</name>
</gene>
<dbReference type="InterPro" id="IPR045026">
    <property type="entry name" value="LIMYB"/>
</dbReference>
<dbReference type="InterPro" id="IPR024752">
    <property type="entry name" value="Myb/SANT-like_dom"/>
</dbReference>
<dbReference type="AlphaFoldDB" id="A0A2N9HZ67"/>
<evidence type="ECO:0000259" key="2">
    <source>
        <dbReference type="Pfam" id="PF12776"/>
    </source>
</evidence>
<dbReference type="EMBL" id="OIVN01004379">
    <property type="protein sequence ID" value="SPD17019.1"/>
    <property type="molecule type" value="Genomic_DNA"/>
</dbReference>
<reference evidence="3" key="1">
    <citation type="submission" date="2018-02" db="EMBL/GenBank/DDBJ databases">
        <authorList>
            <person name="Cohen D.B."/>
            <person name="Kent A.D."/>
        </authorList>
    </citation>
    <scope>NUCLEOTIDE SEQUENCE</scope>
</reference>
<name>A0A2N9HZ67_FAGSY</name>
<evidence type="ECO:0000313" key="3">
    <source>
        <dbReference type="EMBL" id="SPD17019.1"/>
    </source>
</evidence>